<dbReference type="FunFam" id="3.40.50.12780:FF:000012">
    <property type="entry name" value="Non-ribosomal peptide synthetase"/>
    <property type="match status" value="1"/>
</dbReference>
<reference evidence="5 6" key="1">
    <citation type="submission" date="2019-10" db="EMBL/GenBank/DDBJ databases">
        <title>Dictyobacter vulcani sp. nov., within the class Ktedonobacteria, isolated from soil of volcanic Mt. Zao.</title>
        <authorList>
            <person name="Zheng Y."/>
            <person name="Wang C.M."/>
            <person name="Sakai Y."/>
            <person name="Abe K."/>
            <person name="Yokota A."/>
            <person name="Yabe S."/>
        </authorList>
    </citation>
    <scope>NUCLEOTIDE SEQUENCE [LARGE SCALE GENOMIC DNA]</scope>
    <source>
        <strain evidence="5 6">W12</strain>
    </source>
</reference>
<dbReference type="FunFam" id="2.30.38.10:FF:000001">
    <property type="entry name" value="Non-ribosomal peptide synthetase PvdI"/>
    <property type="match status" value="1"/>
</dbReference>
<gene>
    <name evidence="5" type="ORF">KDW_42970</name>
</gene>
<accession>A0A5J4KQI8</accession>
<dbReference type="InterPro" id="IPR036736">
    <property type="entry name" value="ACP-like_sf"/>
</dbReference>
<dbReference type="Pfam" id="PF00550">
    <property type="entry name" value="PP-binding"/>
    <property type="match status" value="1"/>
</dbReference>
<dbReference type="SUPFAM" id="SSF52777">
    <property type="entry name" value="CoA-dependent acyltransferases"/>
    <property type="match status" value="2"/>
</dbReference>
<dbReference type="Proteomes" id="UP000326912">
    <property type="component" value="Unassembled WGS sequence"/>
</dbReference>
<dbReference type="InterPro" id="IPR010071">
    <property type="entry name" value="AA_adenyl_dom"/>
</dbReference>
<dbReference type="Gene3D" id="3.40.50.980">
    <property type="match status" value="2"/>
</dbReference>
<name>A0A5J4KQI8_9CHLR</name>
<dbReference type="EMBL" id="BKZW01000002">
    <property type="protein sequence ID" value="GER90135.1"/>
    <property type="molecule type" value="Genomic_DNA"/>
</dbReference>
<dbReference type="Gene3D" id="3.30.300.30">
    <property type="match status" value="1"/>
</dbReference>
<dbReference type="InterPro" id="IPR020845">
    <property type="entry name" value="AMP-binding_CS"/>
</dbReference>
<dbReference type="RefSeq" id="WP_162005462.1">
    <property type="nucleotide sequence ID" value="NZ_BKZW01000002.1"/>
</dbReference>
<dbReference type="InterPro" id="IPR023213">
    <property type="entry name" value="CAT-like_dom_sf"/>
</dbReference>
<dbReference type="InterPro" id="IPR025110">
    <property type="entry name" value="AMP-bd_C"/>
</dbReference>
<dbReference type="Gene3D" id="3.30.559.30">
    <property type="entry name" value="Nonribosomal peptide synthetase, condensation domain"/>
    <property type="match status" value="1"/>
</dbReference>
<dbReference type="GO" id="GO:0047527">
    <property type="term" value="F:2,3-dihydroxybenzoate-serine ligase activity"/>
    <property type="evidence" value="ECO:0007669"/>
    <property type="project" value="TreeGrafter"/>
</dbReference>
<evidence type="ECO:0000313" key="6">
    <source>
        <dbReference type="Proteomes" id="UP000326912"/>
    </source>
</evidence>
<dbReference type="Gene3D" id="2.30.38.10">
    <property type="entry name" value="Luciferase, Domain 3"/>
    <property type="match status" value="1"/>
</dbReference>
<dbReference type="CDD" id="cd19531">
    <property type="entry name" value="LCL_NRPS-like"/>
    <property type="match status" value="1"/>
</dbReference>
<dbReference type="PANTHER" id="PTHR45527">
    <property type="entry name" value="NONRIBOSOMAL PEPTIDE SYNTHETASE"/>
    <property type="match status" value="1"/>
</dbReference>
<dbReference type="InterPro" id="IPR029058">
    <property type="entry name" value="AB_hydrolase_fold"/>
</dbReference>
<keyword evidence="3" id="KW-0597">Phosphoprotein</keyword>
<dbReference type="SUPFAM" id="SSF47336">
    <property type="entry name" value="ACP-like"/>
    <property type="match status" value="1"/>
</dbReference>
<dbReference type="InterPro" id="IPR000873">
    <property type="entry name" value="AMP-dep_synth/lig_dom"/>
</dbReference>
<dbReference type="CDD" id="cd05930">
    <property type="entry name" value="A_NRPS"/>
    <property type="match status" value="1"/>
</dbReference>
<comment type="cofactor">
    <cofactor evidence="1">
        <name>pantetheine 4'-phosphate</name>
        <dbReference type="ChEBI" id="CHEBI:47942"/>
    </cofactor>
</comment>
<protein>
    <recommendedName>
        <fullName evidence="4">Carrier domain-containing protein</fullName>
    </recommendedName>
</protein>
<proteinExistence type="predicted"/>
<dbReference type="FunFam" id="3.40.50.980:FF:000001">
    <property type="entry name" value="Non-ribosomal peptide synthetase"/>
    <property type="match status" value="1"/>
</dbReference>
<evidence type="ECO:0000259" key="4">
    <source>
        <dbReference type="PROSITE" id="PS50075"/>
    </source>
</evidence>
<keyword evidence="6" id="KW-1185">Reference proteome</keyword>
<feature type="domain" description="Carrier" evidence="4">
    <location>
        <begin position="961"/>
        <end position="1036"/>
    </location>
</feature>
<dbReference type="InterPro" id="IPR045851">
    <property type="entry name" value="AMP-bd_C_sf"/>
</dbReference>
<evidence type="ECO:0000256" key="2">
    <source>
        <dbReference type="ARBA" id="ARBA00022450"/>
    </source>
</evidence>
<dbReference type="GO" id="GO:0043041">
    <property type="term" value="P:amino acid activation for nonribosomal peptide biosynthetic process"/>
    <property type="evidence" value="ECO:0007669"/>
    <property type="project" value="TreeGrafter"/>
</dbReference>
<dbReference type="PROSITE" id="PS00455">
    <property type="entry name" value="AMP_BINDING"/>
    <property type="match status" value="1"/>
</dbReference>
<dbReference type="GO" id="GO:0031177">
    <property type="term" value="F:phosphopantetheine binding"/>
    <property type="evidence" value="ECO:0007669"/>
    <property type="project" value="TreeGrafter"/>
</dbReference>
<dbReference type="SUPFAM" id="SSF56801">
    <property type="entry name" value="Acetyl-CoA synthetase-like"/>
    <property type="match status" value="1"/>
</dbReference>
<dbReference type="Gene3D" id="3.40.50.1820">
    <property type="entry name" value="alpha/beta hydrolase"/>
    <property type="match status" value="1"/>
</dbReference>
<dbReference type="InterPro" id="IPR001242">
    <property type="entry name" value="Condensation_dom"/>
</dbReference>
<dbReference type="NCBIfam" id="TIGR01733">
    <property type="entry name" value="AA-adenyl-dom"/>
    <property type="match status" value="1"/>
</dbReference>
<dbReference type="Gene3D" id="3.30.559.10">
    <property type="entry name" value="Chloramphenicol acetyltransferase-like domain"/>
    <property type="match status" value="1"/>
</dbReference>
<dbReference type="GO" id="GO:0009366">
    <property type="term" value="C:enterobactin synthetase complex"/>
    <property type="evidence" value="ECO:0007669"/>
    <property type="project" value="TreeGrafter"/>
</dbReference>
<sequence>MSQLEPESPAYTLPFALKLSGHLQVDHLEKCLNALIQRHESLRTALLMQDDRLQQVIIPELSISLPDIQVIAATAEAQSQEIQTLVMEEAMTPFDFAQPSLLRLKLLKVTADEHILLLSLHHCIADAWSIGILVNELSLLYTASLLHEEAQLPDLPIQYADYALWQREWLQGAVLEQQLGYWRTALRGAPEVLALPLDYTRPAVQMQEGKGHSLHISQHLTEQLHALSLQEGVTLFMTLLAAFQVLLLRYTGQDDLVIGTPVAGRTQSETEGLIGCFINTLPLRTQLSGNPTFQELLVRVRESCLEAFRHQELPFERIVDAVQPERSLSHHPLFQVMFILQNAPQGDLNLPGLELESLPINNPTTKFDITLALTELPEGISVLFEYNIHLFDASTIIDLAHHFMSLLEEIVRAPEKQLLSYELMTSEERQRFLTITSGPLVPDYRTRTVLHMIAEQATRTPQVVAIVAGEQQLTYAELDAQSNQLARLLRQHGIHTETRVGICLERSLVLPLALLSVLKAGGVYVPLDPKSPLERLAFQLRNAQIELLLTQSQLLQTLDALPCASLCLDQLEQSWQPLPADPLEETVVPEQLAYIIYTSGSTGEPKGVMVTHEGLSNYLAWAVATYPMHEGKGAPVHSAINFDLTVTSLFAPLLTGQAVVLLPEKQAEEQSLEVLQAAFSSGQEWSFIKLTPAHLAGLSHLLVEEQVVQASKALIIGGEALGMEQVKFWQKAAPELRLFNEYGPTETVVGCCVYELQSQDTHTGAIPIGRPIANTQLYILDTQMNLVPAGGIGELYIGGAGVARGYQGRADLTAERFVPDPFSQIPGSRLYKTGDLAHMLPGGDLVYRGRNDQQIKIHGFRIEPEEIAVVLLRHSAIRDALIMARANQAGMPQLVAYLLAEPDQAVTREEIQRYLQKALPAYLVPSVYIFLDAFPLAATGKVDRQALPDPEFTLPDATYEAPLTPIEETLATIWMHVLHVERVGRHDNFFALGGQSLLATQIIFHVRRDLQTEMPLRTLFAAPTIASFAEAIIQQELAEAENEDLLQILAQLGELPHEN</sequence>
<dbReference type="Pfam" id="PF00668">
    <property type="entry name" value="Condensation"/>
    <property type="match status" value="1"/>
</dbReference>
<dbReference type="Pfam" id="PF00501">
    <property type="entry name" value="AMP-binding"/>
    <property type="match status" value="1"/>
</dbReference>
<dbReference type="AlphaFoldDB" id="A0A5J4KQI8"/>
<evidence type="ECO:0000313" key="5">
    <source>
        <dbReference type="EMBL" id="GER90135.1"/>
    </source>
</evidence>
<dbReference type="InterPro" id="IPR009081">
    <property type="entry name" value="PP-bd_ACP"/>
</dbReference>
<dbReference type="Pfam" id="PF13193">
    <property type="entry name" value="AMP-binding_C"/>
    <property type="match status" value="1"/>
</dbReference>
<dbReference type="PANTHER" id="PTHR45527:SF1">
    <property type="entry name" value="FATTY ACID SYNTHASE"/>
    <property type="match status" value="1"/>
</dbReference>
<evidence type="ECO:0000256" key="1">
    <source>
        <dbReference type="ARBA" id="ARBA00001957"/>
    </source>
</evidence>
<dbReference type="InterPro" id="IPR020459">
    <property type="entry name" value="AMP-binding"/>
</dbReference>
<keyword evidence="2" id="KW-0596">Phosphopantetheine</keyword>
<dbReference type="PROSITE" id="PS50075">
    <property type="entry name" value="CARRIER"/>
    <property type="match status" value="1"/>
</dbReference>
<dbReference type="FunFam" id="3.30.559.30:FF:000001">
    <property type="entry name" value="Non-ribosomal peptide synthetase"/>
    <property type="match status" value="1"/>
</dbReference>
<dbReference type="GO" id="GO:0009239">
    <property type="term" value="P:enterobactin biosynthetic process"/>
    <property type="evidence" value="ECO:0007669"/>
    <property type="project" value="TreeGrafter"/>
</dbReference>
<dbReference type="PRINTS" id="PR00154">
    <property type="entry name" value="AMPBINDING"/>
</dbReference>
<dbReference type="GO" id="GO:0005829">
    <property type="term" value="C:cytosol"/>
    <property type="evidence" value="ECO:0007669"/>
    <property type="project" value="TreeGrafter"/>
</dbReference>
<evidence type="ECO:0000256" key="3">
    <source>
        <dbReference type="ARBA" id="ARBA00022553"/>
    </source>
</evidence>
<dbReference type="GO" id="GO:0008610">
    <property type="term" value="P:lipid biosynthetic process"/>
    <property type="evidence" value="ECO:0007669"/>
    <property type="project" value="UniProtKB-ARBA"/>
</dbReference>
<organism evidence="5 6">
    <name type="scientific">Dictyobacter vulcani</name>
    <dbReference type="NCBI Taxonomy" id="2607529"/>
    <lineage>
        <taxon>Bacteria</taxon>
        <taxon>Bacillati</taxon>
        <taxon>Chloroflexota</taxon>
        <taxon>Ktedonobacteria</taxon>
        <taxon>Ktedonobacterales</taxon>
        <taxon>Dictyobacteraceae</taxon>
        <taxon>Dictyobacter</taxon>
    </lineage>
</organism>
<comment type="caution">
    <text evidence="5">The sequence shown here is derived from an EMBL/GenBank/DDBJ whole genome shotgun (WGS) entry which is preliminary data.</text>
</comment>